<dbReference type="KEGG" id="pcam:HNE05_16920"/>
<evidence type="ECO:0008006" key="5">
    <source>
        <dbReference type="Google" id="ProtNLM"/>
    </source>
</evidence>
<feature type="signal peptide" evidence="2">
    <location>
        <begin position="1"/>
        <end position="30"/>
    </location>
</feature>
<dbReference type="RefSeq" id="WP_173210380.1">
    <property type="nucleotide sequence ID" value="NZ_CP053697.2"/>
</dbReference>
<evidence type="ECO:0000313" key="4">
    <source>
        <dbReference type="Proteomes" id="UP000501379"/>
    </source>
</evidence>
<protein>
    <recommendedName>
        <fullName evidence="5">Secreted protein</fullName>
    </recommendedName>
</protein>
<feature type="region of interest" description="Disordered" evidence="1">
    <location>
        <begin position="26"/>
        <end position="98"/>
    </location>
</feature>
<keyword evidence="4" id="KW-1185">Reference proteome</keyword>
<evidence type="ECO:0000256" key="2">
    <source>
        <dbReference type="SAM" id="SignalP"/>
    </source>
</evidence>
<name>A0A6M8FKT9_9GAMM</name>
<feature type="chain" id="PRO_5026969568" description="Secreted protein" evidence="2">
    <location>
        <begin position="31"/>
        <end position="98"/>
    </location>
</feature>
<evidence type="ECO:0000313" key="3">
    <source>
        <dbReference type="EMBL" id="QKE64962.1"/>
    </source>
</evidence>
<dbReference type="Proteomes" id="UP000501379">
    <property type="component" value="Chromosome"/>
</dbReference>
<reference evidence="3" key="1">
    <citation type="submission" date="2020-07" db="EMBL/GenBank/DDBJ databases">
        <title>Nitrate ammonifying Pseudomonas campi sp. nov. isolated from German agricultural grassland.</title>
        <authorList>
            <person name="Timsy T."/>
            <person name="Ulrich A."/>
            <person name="Spanner T."/>
            <person name="Foesel B."/>
            <person name="Kolb S."/>
            <person name="Horn M.A."/>
            <person name="Behrendt U."/>
        </authorList>
    </citation>
    <scope>NUCLEOTIDE SEQUENCE</scope>
    <source>
        <strain evidence="3">S1-A32-2</strain>
    </source>
</reference>
<organism evidence="3 4">
    <name type="scientific">Aquipseudomonas campi</name>
    <dbReference type="NCBI Taxonomy" id="2731681"/>
    <lineage>
        <taxon>Bacteria</taxon>
        <taxon>Pseudomonadati</taxon>
        <taxon>Pseudomonadota</taxon>
        <taxon>Gammaproteobacteria</taxon>
        <taxon>Pseudomonadales</taxon>
        <taxon>Pseudomonadaceae</taxon>
        <taxon>Aquipseudomonas</taxon>
    </lineage>
</organism>
<proteinExistence type="predicted"/>
<sequence length="98" mass="11293">MKRSSGLHLTGLALLLTIAAPPFISPLAQADTYGSERRQDRRGDRYDARDNRQGGREEARDLKQECLDGDDSRMDCRQDKRGTKQDTRQESREIRRDD</sequence>
<keyword evidence="2" id="KW-0732">Signal</keyword>
<accession>A0A6M8FKT9</accession>
<feature type="compositionally biased region" description="Basic and acidic residues" evidence="1">
    <location>
        <begin position="34"/>
        <end position="98"/>
    </location>
</feature>
<dbReference type="AlphaFoldDB" id="A0A6M8FKT9"/>
<dbReference type="EMBL" id="CP053697">
    <property type="protein sequence ID" value="QKE64962.1"/>
    <property type="molecule type" value="Genomic_DNA"/>
</dbReference>
<gene>
    <name evidence="3" type="ORF">HNE05_16920</name>
</gene>
<evidence type="ECO:0000256" key="1">
    <source>
        <dbReference type="SAM" id="MobiDB-lite"/>
    </source>
</evidence>